<dbReference type="Pfam" id="PF00378">
    <property type="entry name" value="ECH_1"/>
    <property type="match status" value="1"/>
</dbReference>
<dbReference type="AlphaFoldDB" id="A0A833M1H8"/>
<dbReference type="SUPFAM" id="SSF52096">
    <property type="entry name" value="ClpP/crotonase"/>
    <property type="match status" value="1"/>
</dbReference>
<gene>
    <name evidence="2" type="ORF">F9K24_11690</name>
</gene>
<keyword evidence="2" id="KW-0413">Isomerase</keyword>
<comment type="caution">
    <text evidence="2">The sequence shown here is derived from an EMBL/GenBank/DDBJ whole genome shotgun (WGS) entry which is preliminary data.</text>
</comment>
<evidence type="ECO:0000313" key="3">
    <source>
        <dbReference type="Proteomes" id="UP000460298"/>
    </source>
</evidence>
<dbReference type="InterPro" id="IPR029045">
    <property type="entry name" value="ClpP/crotonase-like_dom_sf"/>
</dbReference>
<name>A0A833M1H8_9LEPT</name>
<accession>A0A833M1H8</accession>
<organism evidence="2 3">
    <name type="scientific">Leptonema illini</name>
    <dbReference type="NCBI Taxonomy" id="183"/>
    <lineage>
        <taxon>Bacteria</taxon>
        <taxon>Pseudomonadati</taxon>
        <taxon>Spirochaetota</taxon>
        <taxon>Spirochaetia</taxon>
        <taxon>Leptospirales</taxon>
        <taxon>Leptospiraceae</taxon>
        <taxon>Leptonema</taxon>
    </lineage>
</organism>
<dbReference type="Proteomes" id="UP000460298">
    <property type="component" value="Unassembled WGS sequence"/>
</dbReference>
<dbReference type="Gene3D" id="3.90.226.10">
    <property type="entry name" value="2-enoyl-CoA Hydratase, Chain A, domain 1"/>
    <property type="match status" value="1"/>
</dbReference>
<dbReference type="EMBL" id="WBUI01000010">
    <property type="protein sequence ID" value="KAB2932258.1"/>
    <property type="molecule type" value="Genomic_DNA"/>
</dbReference>
<reference evidence="2 3" key="1">
    <citation type="submission" date="2019-10" db="EMBL/GenBank/DDBJ databases">
        <title>Extracellular Electron Transfer in a Candidatus Methanoperedens spp. Enrichment Culture.</title>
        <authorList>
            <person name="Berger S."/>
            <person name="Rangel Shaw D."/>
            <person name="Berben T."/>
            <person name="In 'T Zandt M."/>
            <person name="Frank J."/>
            <person name="Reimann J."/>
            <person name="Jetten M.S.M."/>
            <person name="Welte C.U."/>
        </authorList>
    </citation>
    <scope>NUCLEOTIDE SEQUENCE [LARGE SCALE GENOMIC DNA]</scope>
    <source>
        <strain evidence="2">SB12</strain>
    </source>
</reference>
<evidence type="ECO:0000313" key="2">
    <source>
        <dbReference type="EMBL" id="KAB2932258.1"/>
    </source>
</evidence>
<keyword evidence="1" id="KW-0472">Membrane</keyword>
<dbReference type="GO" id="GO:0006635">
    <property type="term" value="P:fatty acid beta-oxidation"/>
    <property type="evidence" value="ECO:0007669"/>
    <property type="project" value="TreeGrafter"/>
</dbReference>
<dbReference type="InterPro" id="IPR001753">
    <property type="entry name" value="Enoyl-CoA_hydra/iso"/>
</dbReference>
<keyword evidence="1" id="KW-0812">Transmembrane</keyword>
<keyword evidence="1" id="KW-1133">Transmembrane helix</keyword>
<feature type="transmembrane region" description="Helical" evidence="1">
    <location>
        <begin position="91"/>
        <end position="115"/>
    </location>
</feature>
<dbReference type="GO" id="GO:0016853">
    <property type="term" value="F:isomerase activity"/>
    <property type="evidence" value="ECO:0007669"/>
    <property type="project" value="UniProtKB-KW"/>
</dbReference>
<dbReference type="PANTHER" id="PTHR11941:SF54">
    <property type="entry name" value="ENOYL-COA HYDRATASE, MITOCHONDRIAL"/>
    <property type="match status" value="1"/>
</dbReference>
<protein>
    <submittedName>
        <fullName evidence="2">Enoyl-CoA hydratase/isomerase family protein</fullName>
    </submittedName>
</protein>
<dbReference type="CDD" id="cd06558">
    <property type="entry name" value="crotonase-like"/>
    <property type="match status" value="1"/>
</dbReference>
<sequence length="258" mass="28793">MSDPIRLQYDGRIANLIMDGDDKNTIDDRFLAAFRNAMNEVEKSEARVMVIRSAKEGFFSNGFNPDVFLGAPKDKIRASFKALLVMGADQFFFPLPTISLITGYAAGGGAFIAAYSDFRFMSMKKARIGFTEVNLAMTVPSSGLEILSRKIGYQNVLQTVLTGNLFKAEECLRYNIVDEICEDDETTVKKAEAMAKKIAGLPRTSLLSLKKNAAHWIPRDHFDRLIEQDLDEVEKLMVLPDCQNAFAALKAGKRPKFD</sequence>
<dbReference type="PANTHER" id="PTHR11941">
    <property type="entry name" value="ENOYL-COA HYDRATASE-RELATED"/>
    <property type="match status" value="1"/>
</dbReference>
<proteinExistence type="predicted"/>
<evidence type="ECO:0000256" key="1">
    <source>
        <dbReference type="SAM" id="Phobius"/>
    </source>
</evidence>